<feature type="domain" description="OBG-type G" evidence="10">
    <location>
        <begin position="156"/>
        <end position="323"/>
    </location>
</feature>
<organism evidence="13">
    <name type="scientific">marine metagenome</name>
    <dbReference type="NCBI Taxonomy" id="408172"/>
    <lineage>
        <taxon>unclassified sequences</taxon>
        <taxon>metagenomes</taxon>
        <taxon>ecological metagenomes</taxon>
    </lineage>
</organism>
<dbReference type="PRINTS" id="PR00326">
    <property type="entry name" value="GTP1OBG"/>
</dbReference>
<evidence type="ECO:0000256" key="1">
    <source>
        <dbReference type="ARBA" id="ARBA00001946"/>
    </source>
</evidence>
<dbReference type="InterPro" id="IPR031167">
    <property type="entry name" value="G_OBG"/>
</dbReference>
<keyword evidence="8" id="KW-0342">GTP-binding</keyword>
<dbReference type="InterPro" id="IPR005225">
    <property type="entry name" value="Small_GTP-bd"/>
</dbReference>
<dbReference type="NCBIfam" id="TIGR03595">
    <property type="entry name" value="Obg_CgtA_exten"/>
    <property type="match status" value="1"/>
</dbReference>
<evidence type="ECO:0000256" key="4">
    <source>
        <dbReference type="ARBA" id="ARBA00022723"/>
    </source>
</evidence>
<dbReference type="Pfam" id="PF01926">
    <property type="entry name" value="MMR_HSR1"/>
    <property type="match status" value="1"/>
</dbReference>
<evidence type="ECO:0000256" key="5">
    <source>
        <dbReference type="ARBA" id="ARBA00022741"/>
    </source>
</evidence>
<evidence type="ECO:0000256" key="8">
    <source>
        <dbReference type="ARBA" id="ARBA00023134"/>
    </source>
</evidence>
<dbReference type="Gene3D" id="3.30.300.350">
    <property type="entry name" value="GTP-binding protein OBG, C-terminal domain"/>
    <property type="match status" value="1"/>
</dbReference>
<keyword evidence="6" id="KW-0378">Hydrolase</keyword>
<dbReference type="NCBIfam" id="TIGR00231">
    <property type="entry name" value="small_GTP"/>
    <property type="match status" value="1"/>
</dbReference>
<dbReference type="Gene3D" id="3.40.50.300">
    <property type="entry name" value="P-loop containing nucleotide triphosphate hydrolases"/>
    <property type="match status" value="1"/>
</dbReference>
<dbReference type="HAMAP" id="MF_01454">
    <property type="entry name" value="GTPase_Obg"/>
    <property type="match status" value="1"/>
</dbReference>
<dbReference type="InterPro" id="IPR036726">
    <property type="entry name" value="GTP1_OBG_dom_sf"/>
</dbReference>
<dbReference type="PROSITE" id="PS51883">
    <property type="entry name" value="OBG"/>
    <property type="match status" value="1"/>
</dbReference>
<evidence type="ECO:0000256" key="2">
    <source>
        <dbReference type="ARBA" id="ARBA00007699"/>
    </source>
</evidence>
<dbReference type="NCBIfam" id="NF008956">
    <property type="entry name" value="PRK12299.1"/>
    <property type="match status" value="1"/>
</dbReference>
<dbReference type="NCBIfam" id="TIGR02729">
    <property type="entry name" value="Obg_CgtA"/>
    <property type="match status" value="1"/>
</dbReference>
<dbReference type="Gene3D" id="2.70.210.12">
    <property type="entry name" value="GTP1/OBG domain"/>
    <property type="match status" value="1"/>
</dbReference>
<dbReference type="AlphaFoldDB" id="A0A381TY59"/>
<name>A0A381TY59_9ZZZZ</name>
<dbReference type="CDD" id="cd01898">
    <property type="entry name" value="Obg"/>
    <property type="match status" value="1"/>
</dbReference>
<dbReference type="InterPro" id="IPR014100">
    <property type="entry name" value="GTP-bd_Obg/CgtA"/>
</dbReference>
<evidence type="ECO:0008006" key="14">
    <source>
        <dbReference type="Google" id="ProtNLM"/>
    </source>
</evidence>
<dbReference type="InterPro" id="IPR027417">
    <property type="entry name" value="P-loop_NTPase"/>
</dbReference>
<dbReference type="InterPro" id="IPR006073">
    <property type="entry name" value="GTP-bd"/>
</dbReference>
<dbReference type="InterPro" id="IPR006169">
    <property type="entry name" value="GTP1_OBG_dom"/>
</dbReference>
<comment type="cofactor">
    <cofactor evidence="1">
        <name>Mg(2+)</name>
        <dbReference type="ChEBI" id="CHEBI:18420"/>
    </cofactor>
</comment>
<protein>
    <recommendedName>
        <fullName evidence="14">OBG-type G domain-containing protein</fullName>
    </recommendedName>
</protein>
<proteinExistence type="inferred from homology"/>
<dbReference type="EMBL" id="UINC01005104">
    <property type="protein sequence ID" value="SVA19093.1"/>
    <property type="molecule type" value="Genomic_DNA"/>
</dbReference>
<dbReference type="FunFam" id="2.70.210.12:FF:000001">
    <property type="entry name" value="GTPase Obg"/>
    <property type="match status" value="1"/>
</dbReference>
<comment type="similarity">
    <text evidence="2">Belongs to the TRAFAC class OBG-HflX-like GTPase superfamily. OBG GTPase family.</text>
</comment>
<evidence type="ECO:0000259" key="11">
    <source>
        <dbReference type="PROSITE" id="PS51881"/>
    </source>
</evidence>
<feature type="region of interest" description="Disordered" evidence="9">
    <location>
        <begin position="13"/>
        <end position="44"/>
    </location>
</feature>
<dbReference type="SUPFAM" id="SSF82051">
    <property type="entry name" value="Obg GTP-binding protein N-terminal domain"/>
    <property type="match status" value="1"/>
</dbReference>
<dbReference type="PROSITE" id="PS00905">
    <property type="entry name" value="GTP1_OBG"/>
    <property type="match status" value="1"/>
</dbReference>
<accession>A0A381TY59</accession>
<dbReference type="NCBIfam" id="NF008955">
    <property type="entry name" value="PRK12297.1"/>
    <property type="match status" value="1"/>
</dbReference>
<feature type="domain" description="OCT" evidence="11">
    <location>
        <begin position="372"/>
        <end position="448"/>
    </location>
</feature>
<dbReference type="GO" id="GO:0005525">
    <property type="term" value="F:GTP binding"/>
    <property type="evidence" value="ECO:0007669"/>
    <property type="project" value="UniProtKB-KW"/>
</dbReference>
<dbReference type="InterPro" id="IPR036346">
    <property type="entry name" value="GTP-bd_prot_GTP1/OBG_C_sf"/>
</dbReference>
<dbReference type="InterPro" id="IPR015349">
    <property type="entry name" value="OCT_dom"/>
</dbReference>
<dbReference type="PROSITE" id="PS51881">
    <property type="entry name" value="OCT"/>
    <property type="match status" value="1"/>
</dbReference>
<dbReference type="PROSITE" id="PS51710">
    <property type="entry name" value="G_OBG"/>
    <property type="match status" value="1"/>
</dbReference>
<dbReference type="InterPro" id="IPR006074">
    <property type="entry name" value="GTP1-OBG_CS"/>
</dbReference>
<dbReference type="SUPFAM" id="SSF102741">
    <property type="entry name" value="Obg GTP-binding protein C-terminal domain"/>
    <property type="match status" value="1"/>
</dbReference>
<dbReference type="PANTHER" id="PTHR11702">
    <property type="entry name" value="DEVELOPMENTALLY REGULATED GTP-BINDING PROTEIN-RELATED"/>
    <property type="match status" value="1"/>
</dbReference>
<dbReference type="SUPFAM" id="SSF52540">
    <property type="entry name" value="P-loop containing nucleoside triphosphate hydrolases"/>
    <property type="match status" value="1"/>
</dbReference>
<dbReference type="Pfam" id="PF09269">
    <property type="entry name" value="DUF1967"/>
    <property type="match status" value="1"/>
</dbReference>
<keyword evidence="7" id="KW-0460">Magnesium</keyword>
<reference evidence="13" key="1">
    <citation type="submission" date="2018-05" db="EMBL/GenBank/DDBJ databases">
        <authorList>
            <person name="Lanie J.A."/>
            <person name="Ng W.-L."/>
            <person name="Kazmierczak K.M."/>
            <person name="Andrzejewski T.M."/>
            <person name="Davidsen T.M."/>
            <person name="Wayne K.J."/>
            <person name="Tettelin H."/>
            <person name="Glass J.I."/>
            <person name="Rusch D."/>
            <person name="Podicherti R."/>
            <person name="Tsui H.-C.T."/>
            <person name="Winkler M.E."/>
        </authorList>
    </citation>
    <scope>NUCLEOTIDE SEQUENCE</scope>
</reference>
<evidence type="ECO:0000259" key="12">
    <source>
        <dbReference type="PROSITE" id="PS51883"/>
    </source>
</evidence>
<evidence type="ECO:0000256" key="7">
    <source>
        <dbReference type="ARBA" id="ARBA00022842"/>
    </source>
</evidence>
<evidence type="ECO:0000256" key="3">
    <source>
        <dbReference type="ARBA" id="ARBA00022490"/>
    </source>
</evidence>
<dbReference type="InterPro" id="IPR045086">
    <property type="entry name" value="OBG_GTPase"/>
</dbReference>
<evidence type="ECO:0000256" key="6">
    <source>
        <dbReference type="ARBA" id="ARBA00022801"/>
    </source>
</evidence>
<sequence>MIDEVIIQIKSGSGGDGAISGRHEKFVPRGGPDGGDGGRGGNIVIKGDSNENTLLQFRYRRVFQAKNGGNGGSVKKHGSDGADVVVNVPVGTQVWNGSDLIVDVTEHDQEFIAAPGGSGGYGNVKYVSSTNQYPVIAQAGERGEEIELRLELKMLADVGIIGAPNAGKSSLISYLTSAVPKIADYPFTTLEPVLGVVEHRDKTIVMVDIPGLIEGAHKGVGLGHEFLRHIERTRLLIHMVDGAGEDPGSTFRQINDELRLFDEKLNEKPQIIAINKADLEEVKVLREEIVQSLDIEGTDIYVVSAATGEGISKLIDAVLVALEPEKVGDERPFKPVVVQVEDGEDKVLSGVAAIDPPKIGSLDMEKEVPVLRPIPKRQGVGIFIENDVFVVDAPGVERIAERIDYEDWMARMQLYRHMQKTGVVRALEEAGIKQGDTVRLGTVEWEWD</sequence>
<evidence type="ECO:0000259" key="10">
    <source>
        <dbReference type="PROSITE" id="PS51710"/>
    </source>
</evidence>
<feature type="compositionally biased region" description="Gly residues" evidence="9">
    <location>
        <begin position="31"/>
        <end position="41"/>
    </location>
</feature>
<keyword evidence="3" id="KW-0963">Cytoplasm</keyword>
<gene>
    <name evidence="13" type="ORF">METZ01_LOCUS71947</name>
</gene>
<evidence type="ECO:0000313" key="13">
    <source>
        <dbReference type="EMBL" id="SVA19093.1"/>
    </source>
</evidence>
<dbReference type="GO" id="GO:0000287">
    <property type="term" value="F:magnesium ion binding"/>
    <property type="evidence" value="ECO:0007669"/>
    <property type="project" value="InterPro"/>
</dbReference>
<evidence type="ECO:0000256" key="9">
    <source>
        <dbReference type="SAM" id="MobiDB-lite"/>
    </source>
</evidence>
<dbReference type="PANTHER" id="PTHR11702:SF31">
    <property type="entry name" value="MITOCHONDRIAL RIBOSOME-ASSOCIATED GTPASE 2"/>
    <property type="match status" value="1"/>
</dbReference>
<dbReference type="Pfam" id="PF01018">
    <property type="entry name" value="GTP1_OBG"/>
    <property type="match status" value="1"/>
</dbReference>
<keyword evidence="5" id="KW-0547">Nucleotide-binding</keyword>
<keyword evidence="4" id="KW-0479">Metal-binding</keyword>
<feature type="domain" description="Obg" evidence="12">
    <location>
        <begin position="1"/>
        <end position="155"/>
    </location>
</feature>
<dbReference type="GO" id="GO:0003924">
    <property type="term" value="F:GTPase activity"/>
    <property type="evidence" value="ECO:0007669"/>
    <property type="project" value="InterPro"/>
</dbReference>